<dbReference type="PANTHER" id="PTHR11242">
    <property type="entry name" value="ARYL HYDROCARBON RECEPTOR INTERACTING PROTEIN RELATED"/>
    <property type="match status" value="1"/>
</dbReference>
<dbReference type="InterPro" id="IPR011990">
    <property type="entry name" value="TPR-like_helical_dom_sf"/>
</dbReference>
<protein>
    <recommendedName>
        <fullName evidence="3">AH receptor-interacting protein</fullName>
    </recommendedName>
    <alternativeName>
        <fullName evidence="6">Aryl-hydrocarbon receptor-interacting protein</fullName>
    </alternativeName>
</protein>
<reference evidence="8 9" key="1">
    <citation type="submission" date="2024-05" db="EMBL/GenBank/DDBJ databases">
        <title>Genome sequencing and assembly of Indian major carp, Cirrhinus mrigala (Hamilton, 1822).</title>
        <authorList>
            <person name="Mohindra V."/>
            <person name="Chowdhury L.M."/>
            <person name="Lal K."/>
            <person name="Jena J.K."/>
        </authorList>
    </citation>
    <scope>NUCLEOTIDE SEQUENCE [LARGE SCALE GENOMIC DNA]</scope>
    <source>
        <strain evidence="8">CM1030</strain>
        <tissue evidence="8">Blood</tissue>
    </source>
</reference>
<accession>A0ABD0S0B7</accession>
<feature type="non-terminal residue" evidence="8">
    <location>
        <position position="1"/>
    </location>
</feature>
<dbReference type="Gene3D" id="1.25.40.10">
    <property type="entry name" value="Tetratricopeptide repeat domain"/>
    <property type="match status" value="1"/>
</dbReference>
<comment type="subunit">
    <text evidence="2">Interacts with RET in the pituitary gland; this interaction prevents the formation of the AIP-survivin complex.</text>
</comment>
<proteinExistence type="predicted"/>
<name>A0ABD0S0B7_CIRMR</name>
<keyword evidence="4" id="KW-0677">Repeat</keyword>
<evidence type="ECO:0000313" key="9">
    <source>
        <dbReference type="Proteomes" id="UP001529510"/>
    </source>
</evidence>
<dbReference type="PROSITE" id="PS50005">
    <property type="entry name" value="TPR"/>
    <property type="match status" value="1"/>
</dbReference>
<dbReference type="InterPro" id="IPR039663">
    <property type="entry name" value="AIP/AIPL1/TTC9"/>
</dbReference>
<gene>
    <name evidence="8" type="ORF">M9458_001451</name>
</gene>
<evidence type="ECO:0000256" key="6">
    <source>
        <dbReference type="ARBA" id="ARBA00032085"/>
    </source>
</evidence>
<dbReference type="EMBL" id="JAMKFB020000001">
    <property type="protein sequence ID" value="KAL0203433.1"/>
    <property type="molecule type" value="Genomic_DNA"/>
</dbReference>
<evidence type="ECO:0000256" key="7">
    <source>
        <dbReference type="PROSITE-ProRule" id="PRU00339"/>
    </source>
</evidence>
<comment type="caution">
    <text evidence="8">The sequence shown here is derived from an EMBL/GenBank/DDBJ whole genome shotgun (WGS) entry which is preliminary data.</text>
</comment>
<dbReference type="SUPFAM" id="SSF48452">
    <property type="entry name" value="TPR-like"/>
    <property type="match status" value="1"/>
</dbReference>
<evidence type="ECO:0000256" key="5">
    <source>
        <dbReference type="ARBA" id="ARBA00022803"/>
    </source>
</evidence>
<evidence type="ECO:0000313" key="8">
    <source>
        <dbReference type="EMBL" id="KAL0203433.1"/>
    </source>
</evidence>
<evidence type="ECO:0000256" key="2">
    <source>
        <dbReference type="ARBA" id="ARBA00011636"/>
    </source>
</evidence>
<dbReference type="InterPro" id="IPR019734">
    <property type="entry name" value="TPR_rpt"/>
</dbReference>
<feature type="repeat" description="TPR" evidence="7">
    <location>
        <begin position="2"/>
        <end position="35"/>
    </location>
</feature>
<organism evidence="8 9">
    <name type="scientific">Cirrhinus mrigala</name>
    <name type="common">Mrigala</name>
    <dbReference type="NCBI Taxonomy" id="683832"/>
    <lineage>
        <taxon>Eukaryota</taxon>
        <taxon>Metazoa</taxon>
        <taxon>Chordata</taxon>
        <taxon>Craniata</taxon>
        <taxon>Vertebrata</taxon>
        <taxon>Euteleostomi</taxon>
        <taxon>Actinopterygii</taxon>
        <taxon>Neopterygii</taxon>
        <taxon>Teleostei</taxon>
        <taxon>Ostariophysi</taxon>
        <taxon>Cypriniformes</taxon>
        <taxon>Cyprinidae</taxon>
        <taxon>Labeoninae</taxon>
        <taxon>Labeonini</taxon>
        <taxon>Cirrhinus</taxon>
    </lineage>
</organism>
<dbReference type="PANTHER" id="PTHR11242:SF3">
    <property type="entry name" value="AH RECEPTOR-INTERACTING PROTEIN"/>
    <property type="match status" value="1"/>
</dbReference>
<sequence>NVKAYFKRGKAHAAVWNETEARADFAKVIELDPSLETSIAKELKAMEDRIREKQKEEKGRYKNLFNYSSKASAAASTVRSVFHFKKQKLN</sequence>
<evidence type="ECO:0000256" key="1">
    <source>
        <dbReference type="ARBA" id="ARBA00002518"/>
    </source>
</evidence>
<comment type="function">
    <text evidence="1">May play a positive role in AHR-mediated (aromatic hydrocarbon receptor) signaling, possibly by influencing its receptivity for ligand and/or its nuclear targeting.</text>
</comment>
<dbReference type="Proteomes" id="UP001529510">
    <property type="component" value="Unassembled WGS sequence"/>
</dbReference>
<keyword evidence="5 7" id="KW-0802">TPR repeat</keyword>
<evidence type="ECO:0000256" key="4">
    <source>
        <dbReference type="ARBA" id="ARBA00022737"/>
    </source>
</evidence>
<evidence type="ECO:0000256" key="3">
    <source>
        <dbReference type="ARBA" id="ARBA00021920"/>
    </source>
</evidence>
<keyword evidence="9" id="KW-1185">Reference proteome</keyword>
<dbReference type="AlphaFoldDB" id="A0ABD0S0B7"/>